<evidence type="ECO:0000313" key="2">
    <source>
        <dbReference type="EMBL" id="SED52384.1"/>
    </source>
</evidence>
<dbReference type="EMBL" id="FNTH01000001">
    <property type="protein sequence ID" value="SED52384.1"/>
    <property type="molecule type" value="Genomic_DNA"/>
</dbReference>
<dbReference type="Proteomes" id="UP000198992">
    <property type="component" value="Unassembled WGS sequence"/>
</dbReference>
<feature type="transmembrane region" description="Helical" evidence="1">
    <location>
        <begin position="21"/>
        <end position="42"/>
    </location>
</feature>
<dbReference type="AlphaFoldDB" id="A0A1H5BEB8"/>
<gene>
    <name evidence="2" type="ORF">SAMN05444164_4996</name>
</gene>
<sequence length="51" mass="5473">MTALAQSIARVFPANSLRSSIARHVLLFGFAVLFVAVLRASYGLDLSAGFF</sequence>
<organism evidence="2 3">
    <name type="scientific">Bradyrhizobium erythrophlei</name>
    <dbReference type="NCBI Taxonomy" id="1437360"/>
    <lineage>
        <taxon>Bacteria</taxon>
        <taxon>Pseudomonadati</taxon>
        <taxon>Pseudomonadota</taxon>
        <taxon>Alphaproteobacteria</taxon>
        <taxon>Hyphomicrobiales</taxon>
        <taxon>Nitrobacteraceae</taxon>
        <taxon>Bradyrhizobium</taxon>
    </lineage>
</organism>
<dbReference type="RefSeq" id="WP_224943765.1">
    <property type="nucleotide sequence ID" value="NZ_FNTH01000001.1"/>
</dbReference>
<keyword evidence="1" id="KW-0472">Membrane</keyword>
<name>A0A1H5BEB8_9BRAD</name>
<accession>A0A1H5BEB8</accession>
<protein>
    <submittedName>
        <fullName evidence="2">Uncharacterized protein</fullName>
    </submittedName>
</protein>
<reference evidence="2 3" key="1">
    <citation type="submission" date="2016-10" db="EMBL/GenBank/DDBJ databases">
        <authorList>
            <person name="de Groot N.N."/>
        </authorList>
    </citation>
    <scope>NUCLEOTIDE SEQUENCE [LARGE SCALE GENOMIC DNA]</scope>
    <source>
        <strain evidence="2 3">MT12</strain>
    </source>
</reference>
<keyword evidence="1" id="KW-1133">Transmembrane helix</keyword>
<evidence type="ECO:0000313" key="3">
    <source>
        <dbReference type="Proteomes" id="UP000198992"/>
    </source>
</evidence>
<keyword evidence="1" id="KW-0812">Transmembrane</keyword>
<evidence type="ECO:0000256" key="1">
    <source>
        <dbReference type="SAM" id="Phobius"/>
    </source>
</evidence>
<proteinExistence type="predicted"/>